<evidence type="ECO:0000313" key="1">
    <source>
        <dbReference type="EMBL" id="GJE04550.1"/>
    </source>
</evidence>
<gene>
    <name evidence="1" type="ORF">GMJLKIPL_6514</name>
</gene>
<reference evidence="1" key="1">
    <citation type="journal article" date="2021" name="Front. Microbiol.">
        <title>Comprehensive Comparative Genomics and Phenotyping of Methylobacterium Species.</title>
        <authorList>
            <person name="Alessa O."/>
            <person name="Ogura Y."/>
            <person name="Fujitani Y."/>
            <person name="Takami H."/>
            <person name="Hayashi T."/>
            <person name="Sahin N."/>
            <person name="Tani A."/>
        </authorList>
    </citation>
    <scope>NUCLEOTIDE SEQUENCE</scope>
    <source>
        <strain evidence="1">DSM 17168</strain>
    </source>
</reference>
<name>A0ABQ4SRS2_9HYPH</name>
<accession>A0ABQ4SRS2</accession>
<proteinExistence type="predicted"/>
<dbReference type="EMBL" id="BPQQ01000133">
    <property type="protein sequence ID" value="GJE04550.1"/>
    <property type="molecule type" value="Genomic_DNA"/>
</dbReference>
<evidence type="ECO:0000313" key="2">
    <source>
        <dbReference type="Proteomes" id="UP001055153"/>
    </source>
</evidence>
<reference evidence="1" key="2">
    <citation type="submission" date="2021-08" db="EMBL/GenBank/DDBJ databases">
        <authorList>
            <person name="Tani A."/>
            <person name="Ola A."/>
            <person name="Ogura Y."/>
            <person name="Katsura K."/>
            <person name="Hayashi T."/>
        </authorList>
    </citation>
    <scope>NUCLEOTIDE SEQUENCE</scope>
    <source>
        <strain evidence="1">DSM 17168</strain>
    </source>
</reference>
<protein>
    <submittedName>
        <fullName evidence="1">Uncharacterized protein</fullName>
    </submittedName>
</protein>
<dbReference type="RefSeq" id="WP_238241944.1">
    <property type="nucleotide sequence ID" value="NZ_BPQQ01000133.1"/>
</dbReference>
<comment type="caution">
    <text evidence="1">The sequence shown here is derived from an EMBL/GenBank/DDBJ whole genome shotgun (WGS) entry which is preliminary data.</text>
</comment>
<sequence length="93" mass="10143">MISSIDSQPTRITTESGQEDGLLLFVDGSLVAVISHLRHSVTDEFAGRWFVEAGFGPCAHGGSRMFDTAEEAMRWVRRCLDEDQAVGERSAAA</sequence>
<keyword evidence="2" id="KW-1185">Reference proteome</keyword>
<dbReference type="Proteomes" id="UP001055153">
    <property type="component" value="Unassembled WGS sequence"/>
</dbReference>
<organism evidence="1 2">
    <name type="scientific">Methylobacterium isbiliense</name>
    <dbReference type="NCBI Taxonomy" id="315478"/>
    <lineage>
        <taxon>Bacteria</taxon>
        <taxon>Pseudomonadati</taxon>
        <taxon>Pseudomonadota</taxon>
        <taxon>Alphaproteobacteria</taxon>
        <taxon>Hyphomicrobiales</taxon>
        <taxon>Methylobacteriaceae</taxon>
        <taxon>Methylobacterium</taxon>
    </lineage>
</organism>